<dbReference type="PRINTS" id="PR00812">
    <property type="entry name" value="BCTERIALGSPF"/>
</dbReference>
<evidence type="ECO:0000256" key="3">
    <source>
        <dbReference type="ARBA" id="ARBA00005745"/>
    </source>
</evidence>
<name>A0ABW8D544_9GAMM</name>
<dbReference type="EMBL" id="JBGORX010000001">
    <property type="protein sequence ID" value="MFJ1267829.1"/>
    <property type="molecule type" value="Genomic_DNA"/>
</dbReference>
<keyword evidence="8" id="KW-0479">Metal-binding</keyword>
<evidence type="ECO:0000256" key="5">
    <source>
        <dbReference type="ARBA" id="ARBA00022475"/>
    </source>
</evidence>
<evidence type="ECO:0000256" key="15">
    <source>
        <dbReference type="SAM" id="Phobius"/>
    </source>
</evidence>
<evidence type="ECO:0000256" key="10">
    <source>
        <dbReference type="ARBA" id="ARBA00022927"/>
    </source>
</evidence>
<feature type="transmembrane region" description="Helical" evidence="15">
    <location>
        <begin position="210"/>
        <end position="236"/>
    </location>
</feature>
<dbReference type="Pfam" id="PF00482">
    <property type="entry name" value="T2SSF"/>
    <property type="match status" value="2"/>
</dbReference>
<dbReference type="PANTHER" id="PTHR30012">
    <property type="entry name" value="GENERAL SECRETION PATHWAY PROTEIN"/>
    <property type="match status" value="1"/>
</dbReference>
<feature type="transmembrane region" description="Helical" evidence="15">
    <location>
        <begin position="374"/>
        <end position="395"/>
    </location>
</feature>
<evidence type="ECO:0000256" key="1">
    <source>
        <dbReference type="ARBA" id="ARBA00002684"/>
    </source>
</evidence>
<keyword evidence="11 15" id="KW-1133">Transmembrane helix</keyword>
<accession>A0ABW8D544</accession>
<feature type="domain" description="Type II secretion system protein GspF" evidence="16">
    <location>
        <begin position="272"/>
        <end position="393"/>
    </location>
</feature>
<evidence type="ECO:0000256" key="8">
    <source>
        <dbReference type="ARBA" id="ARBA00022723"/>
    </source>
</evidence>
<gene>
    <name evidence="17" type="primary">lspF</name>
    <name evidence="17" type="synonym">gspF</name>
    <name evidence="17" type="ORF">ACD661_04540</name>
</gene>
<evidence type="ECO:0000256" key="9">
    <source>
        <dbReference type="ARBA" id="ARBA00022837"/>
    </source>
</evidence>
<dbReference type="PANTHER" id="PTHR30012:SF0">
    <property type="entry name" value="TYPE II SECRETION SYSTEM PROTEIN F-RELATED"/>
    <property type="match status" value="1"/>
</dbReference>
<keyword evidence="10" id="KW-0653">Protein transport</keyword>
<keyword evidence="7 14" id="KW-0812">Transmembrane</keyword>
<dbReference type="InterPro" id="IPR003004">
    <property type="entry name" value="GspF/PilC"/>
</dbReference>
<keyword evidence="4 14" id="KW-0813">Transport</keyword>
<keyword evidence="9" id="KW-0106">Calcium</keyword>
<comment type="function">
    <text evidence="1">Component of the type II secretion system inner membrane complex required for the energy-dependent secretion of extracellular factors such as proteases and toxins from the periplasm.</text>
</comment>
<comment type="similarity">
    <text evidence="3 14">Belongs to the GSP F family.</text>
</comment>
<evidence type="ECO:0000313" key="18">
    <source>
        <dbReference type="Proteomes" id="UP001615550"/>
    </source>
</evidence>
<evidence type="ECO:0000256" key="4">
    <source>
        <dbReference type="ARBA" id="ARBA00022448"/>
    </source>
</evidence>
<comment type="caution">
    <text evidence="17">The sequence shown here is derived from an EMBL/GenBank/DDBJ whole genome shotgun (WGS) entry which is preliminary data.</text>
</comment>
<dbReference type="Proteomes" id="UP001615550">
    <property type="component" value="Unassembled WGS sequence"/>
</dbReference>
<keyword evidence="5" id="KW-1003">Cell membrane</keyword>
<dbReference type="NCBIfam" id="TIGR02120">
    <property type="entry name" value="GspF"/>
    <property type="match status" value="1"/>
</dbReference>
<keyword evidence="6" id="KW-0997">Cell inner membrane</keyword>
<keyword evidence="12 15" id="KW-0472">Membrane</keyword>
<dbReference type="Gene3D" id="1.20.81.30">
    <property type="entry name" value="Type II secretion system (T2SS), domain F"/>
    <property type="match status" value="2"/>
</dbReference>
<evidence type="ECO:0000256" key="12">
    <source>
        <dbReference type="ARBA" id="ARBA00023136"/>
    </source>
</evidence>
<proteinExistence type="inferred from homology"/>
<evidence type="ECO:0000256" key="11">
    <source>
        <dbReference type="ARBA" id="ARBA00022989"/>
    </source>
</evidence>
<protein>
    <recommendedName>
        <fullName evidence="13">General secretion pathway protein F</fullName>
    </recommendedName>
</protein>
<dbReference type="InterPro" id="IPR011850">
    <property type="entry name" value="T2SS_GspF"/>
</dbReference>
<feature type="transmembrane region" description="Helical" evidence="15">
    <location>
        <begin position="167"/>
        <end position="190"/>
    </location>
</feature>
<evidence type="ECO:0000313" key="17">
    <source>
        <dbReference type="EMBL" id="MFJ1267829.1"/>
    </source>
</evidence>
<dbReference type="InterPro" id="IPR042094">
    <property type="entry name" value="T2SS_GspF_sf"/>
</dbReference>
<feature type="domain" description="Type II secretion system protein GspF" evidence="16">
    <location>
        <begin position="68"/>
        <end position="191"/>
    </location>
</feature>
<organism evidence="17 18">
    <name type="scientific">Legionella lytica</name>
    <dbReference type="NCBI Taxonomy" id="96232"/>
    <lineage>
        <taxon>Bacteria</taxon>
        <taxon>Pseudomonadati</taxon>
        <taxon>Pseudomonadota</taxon>
        <taxon>Gammaproteobacteria</taxon>
        <taxon>Legionellales</taxon>
        <taxon>Legionellaceae</taxon>
        <taxon>Legionella</taxon>
    </lineage>
</organism>
<reference evidence="17 18" key="1">
    <citation type="submission" date="2024-08" db="EMBL/GenBank/DDBJ databases">
        <title>Draft Genome Sequence of Legionella lytica strain DSB2004, Isolated From a Fire Sprinkler System.</title>
        <authorList>
            <person name="Everhart A.D."/>
            <person name="Kidane D.T."/>
            <person name="Farone A.L."/>
            <person name="Farone M.B."/>
        </authorList>
    </citation>
    <scope>NUCLEOTIDE SEQUENCE [LARGE SCALE GENOMIC DNA]</scope>
    <source>
        <strain evidence="17 18">DSB2004</strain>
    </source>
</reference>
<evidence type="ECO:0000256" key="13">
    <source>
        <dbReference type="ARBA" id="ARBA00030750"/>
    </source>
</evidence>
<keyword evidence="18" id="KW-1185">Reference proteome</keyword>
<comment type="subcellular location">
    <subcellularLocation>
        <location evidence="2 14">Cell inner membrane</location>
        <topology evidence="2 14">Multi-pass membrane protein</topology>
    </subcellularLocation>
</comment>
<dbReference type="InterPro" id="IPR018076">
    <property type="entry name" value="T2SS_GspF_dom"/>
</dbReference>
<evidence type="ECO:0000256" key="2">
    <source>
        <dbReference type="ARBA" id="ARBA00004429"/>
    </source>
</evidence>
<evidence type="ECO:0000256" key="6">
    <source>
        <dbReference type="ARBA" id="ARBA00022519"/>
    </source>
</evidence>
<evidence type="ECO:0000259" key="16">
    <source>
        <dbReference type="Pfam" id="PF00482"/>
    </source>
</evidence>
<dbReference type="RefSeq" id="WP_400186652.1">
    <property type="nucleotide sequence ID" value="NZ_JBGORX010000001.1"/>
</dbReference>
<sequence length="402" mass="44057">MGAYQYQALKKNGSTSKGVLEADSERHARQLLRDQGLIPTQVQVLTQQRSGSSGRSKGKISAADLSLFTRQLATLLAAGIPVEESLRGVGEQTEKDKVRELIIGVRAKVLEGYGLAQAMSQYPQAFPELYRSTVGAGEQTGHLDVVLEKLADYTENQQQTRQKVQQALIYPAIMILVSIGIISFLLSFVVPKIIEVFTSSGQTLPGMTEVLISISNFVKSYGLYALLGIILVLYAFKKSLNNIKVKTVWHRFLLKLPLVSYLVKTINVARYIHTFGILFAAGVSVLETMRVSASLVTNLVMRQAFDAATIKVREGSGISEALRETGYISPMAIHLISSGEKSGQISPMMERSASHLDNEVKRLIDTSLTLLEPLVILLMGAVVLFIVLATLLPIFSMEQLIT</sequence>
<evidence type="ECO:0000256" key="7">
    <source>
        <dbReference type="ARBA" id="ARBA00022692"/>
    </source>
</evidence>
<dbReference type="PROSITE" id="PS00874">
    <property type="entry name" value="T2SP_F"/>
    <property type="match status" value="1"/>
</dbReference>
<dbReference type="InterPro" id="IPR001992">
    <property type="entry name" value="T2SS_GspF/T4SS_PilC_CS"/>
</dbReference>
<evidence type="ECO:0000256" key="14">
    <source>
        <dbReference type="RuleBase" id="RU003923"/>
    </source>
</evidence>
<feature type="transmembrane region" description="Helical" evidence="15">
    <location>
        <begin position="268"/>
        <end position="286"/>
    </location>
</feature>